<dbReference type="InterPro" id="IPR002104">
    <property type="entry name" value="Integrase_catalytic"/>
</dbReference>
<dbReference type="Gene3D" id="1.10.150.130">
    <property type="match status" value="1"/>
</dbReference>
<evidence type="ECO:0000259" key="6">
    <source>
        <dbReference type="PROSITE" id="PS51900"/>
    </source>
</evidence>
<reference evidence="7" key="1">
    <citation type="submission" date="2017-02" db="EMBL/GenBank/DDBJ databases">
        <title>Delving into the versatile metabolic prowess of the omnipresent phylum Bacteroidetes.</title>
        <authorList>
            <person name="Nobu M.K."/>
            <person name="Mei R."/>
            <person name="Narihiro T."/>
            <person name="Kuroda K."/>
            <person name="Liu W.-T."/>
        </authorList>
    </citation>
    <scope>NUCLEOTIDE SEQUENCE</scope>
    <source>
        <strain evidence="7">ADurb.Bin131</strain>
    </source>
</reference>
<keyword evidence="2 4" id="KW-0238">DNA-binding</keyword>
<dbReference type="PROSITE" id="PS51900">
    <property type="entry name" value="CB"/>
    <property type="match status" value="1"/>
</dbReference>
<name>A0A1V6C6N3_UNCT6</name>
<dbReference type="PROSITE" id="PS51898">
    <property type="entry name" value="TYR_RECOMBINASE"/>
    <property type="match status" value="1"/>
</dbReference>
<keyword evidence="1" id="KW-0229">DNA integration</keyword>
<organism evidence="7">
    <name type="scientific">candidate division TA06 bacterium ADurb.Bin131</name>
    <dbReference type="NCBI Taxonomy" id="1852827"/>
    <lineage>
        <taxon>Bacteria</taxon>
        <taxon>Bacteria division TA06</taxon>
    </lineage>
</organism>
<dbReference type="GO" id="GO:0015074">
    <property type="term" value="P:DNA integration"/>
    <property type="evidence" value="ECO:0007669"/>
    <property type="project" value="UniProtKB-KW"/>
</dbReference>
<evidence type="ECO:0000256" key="2">
    <source>
        <dbReference type="ARBA" id="ARBA00023125"/>
    </source>
</evidence>
<dbReference type="Proteomes" id="UP000485562">
    <property type="component" value="Unassembled WGS sequence"/>
</dbReference>
<comment type="caution">
    <text evidence="7">The sequence shown here is derived from an EMBL/GenBank/DDBJ whole genome shotgun (WGS) entry which is preliminary data.</text>
</comment>
<dbReference type="Pfam" id="PF00589">
    <property type="entry name" value="Phage_integrase"/>
    <property type="match status" value="1"/>
</dbReference>
<feature type="domain" description="Tyr recombinase" evidence="5">
    <location>
        <begin position="112"/>
        <end position="287"/>
    </location>
</feature>
<dbReference type="GO" id="GO:0006310">
    <property type="term" value="P:DNA recombination"/>
    <property type="evidence" value="ECO:0007669"/>
    <property type="project" value="UniProtKB-KW"/>
</dbReference>
<dbReference type="InterPro" id="IPR010998">
    <property type="entry name" value="Integrase_recombinase_N"/>
</dbReference>
<evidence type="ECO:0000259" key="5">
    <source>
        <dbReference type="PROSITE" id="PS51898"/>
    </source>
</evidence>
<dbReference type="InterPro" id="IPR013762">
    <property type="entry name" value="Integrase-like_cat_sf"/>
</dbReference>
<evidence type="ECO:0000256" key="1">
    <source>
        <dbReference type="ARBA" id="ARBA00022908"/>
    </source>
</evidence>
<keyword evidence="3" id="KW-0233">DNA recombination</keyword>
<dbReference type="InterPro" id="IPR044068">
    <property type="entry name" value="CB"/>
</dbReference>
<gene>
    <name evidence="7" type="primary">xerD_2</name>
    <name evidence="7" type="ORF">BWX89_01289</name>
</gene>
<evidence type="ECO:0000313" key="7">
    <source>
        <dbReference type="EMBL" id="OQB72514.1"/>
    </source>
</evidence>
<dbReference type="InterPro" id="IPR004107">
    <property type="entry name" value="Integrase_SAM-like_N"/>
</dbReference>
<dbReference type="SUPFAM" id="SSF56349">
    <property type="entry name" value="DNA breaking-rejoining enzymes"/>
    <property type="match status" value="1"/>
</dbReference>
<proteinExistence type="predicted"/>
<evidence type="ECO:0000256" key="3">
    <source>
        <dbReference type="ARBA" id="ARBA00023172"/>
    </source>
</evidence>
<feature type="domain" description="Core-binding (CB)" evidence="6">
    <location>
        <begin position="6"/>
        <end position="91"/>
    </location>
</feature>
<accession>A0A1V6C6N3</accession>
<dbReference type="Gene3D" id="1.10.443.10">
    <property type="entry name" value="Intergrase catalytic core"/>
    <property type="match status" value="1"/>
</dbReference>
<protein>
    <submittedName>
        <fullName evidence="7">Tyrosine recombinase XerD</fullName>
    </submittedName>
</protein>
<dbReference type="NCBIfam" id="NF040815">
    <property type="entry name" value="recomb_XerA_Arch"/>
    <property type="match status" value="1"/>
</dbReference>
<evidence type="ECO:0000256" key="4">
    <source>
        <dbReference type="PROSITE-ProRule" id="PRU01248"/>
    </source>
</evidence>
<dbReference type="Pfam" id="PF02899">
    <property type="entry name" value="Phage_int_SAM_1"/>
    <property type="match status" value="1"/>
</dbReference>
<dbReference type="InterPro" id="IPR011010">
    <property type="entry name" value="DNA_brk_join_enz"/>
</dbReference>
<dbReference type="InterPro" id="IPR050090">
    <property type="entry name" value="Tyrosine_recombinase_XerCD"/>
</dbReference>
<dbReference type="PANTHER" id="PTHR30349:SF81">
    <property type="entry name" value="TYROSINE RECOMBINASE XERC"/>
    <property type="match status" value="1"/>
</dbReference>
<dbReference type="EMBL" id="MWDQ01000125">
    <property type="protein sequence ID" value="OQB72514.1"/>
    <property type="molecule type" value="Genomic_DNA"/>
</dbReference>
<dbReference type="GO" id="GO:0003677">
    <property type="term" value="F:DNA binding"/>
    <property type="evidence" value="ECO:0007669"/>
    <property type="project" value="UniProtKB-UniRule"/>
</dbReference>
<dbReference type="PANTHER" id="PTHR30349">
    <property type="entry name" value="PHAGE INTEGRASE-RELATED"/>
    <property type="match status" value="1"/>
</dbReference>
<dbReference type="AlphaFoldDB" id="A0A1V6C6N3"/>
<sequence>MNTENDNIKKLIDEFLLFLSVEKNLSTNTLKSYEKDLERFHKFLLTNKISLKYIKPSNLTEFTIFLKKKKLAASTIARNISSIRGMYRYLTSKNEVNFGILNLFESPKIERKIPDTLEKQDVDRMISSNISKREKLIMRNRTIIMLLATTGLRISELSTLKKEDVNLEEKYIRVVGKGNRERIVFFPEDIIPFLRQCYQTPGKFIFSNKKGNPLTRQNLWKIVRNTGKAAGLSGNTKPHMLRHTFATQMLEEGMDLRIIQELLGHKSISTTKIYTQVSRKQLKNIHKKFHPRA</sequence>